<dbReference type="Pfam" id="PF13729">
    <property type="entry name" value="TraF_2"/>
    <property type="match status" value="1"/>
</dbReference>
<accession>A0A851HMD3</accession>
<proteinExistence type="predicted"/>
<organism evidence="2 3">
    <name type="scientific">Marinobacter adhaerens</name>
    <dbReference type="NCBI Taxonomy" id="1033846"/>
    <lineage>
        <taxon>Bacteria</taxon>
        <taxon>Pseudomonadati</taxon>
        <taxon>Pseudomonadota</taxon>
        <taxon>Gammaproteobacteria</taxon>
        <taxon>Pseudomonadales</taxon>
        <taxon>Marinobacteraceae</taxon>
        <taxon>Marinobacter</taxon>
    </lineage>
</organism>
<dbReference type="Gene3D" id="2.40.160.60">
    <property type="entry name" value="Outer membrane protein transport protein (OMPP1/FadL/TodX)"/>
    <property type="match status" value="1"/>
</dbReference>
<evidence type="ECO:0000256" key="1">
    <source>
        <dbReference type="SAM" id="SignalP"/>
    </source>
</evidence>
<reference evidence="2 3" key="1">
    <citation type="submission" date="2020-03" db="EMBL/GenBank/DDBJ databases">
        <title>Metagenomic, metatranscriptomic, and metabolomic analyses revealed the key microbes and metabolic features during the fermentation of ganjang, Korean traditional soy sauce.</title>
        <authorList>
            <person name="Chun B.H."/>
            <person name="Jeon C.O."/>
        </authorList>
    </citation>
    <scope>NUCLEOTIDE SEQUENCE [LARGE SCALE GENOMIC DNA]</scope>
    <source>
        <strain evidence="2 3">KG14</strain>
    </source>
</reference>
<keyword evidence="1" id="KW-0732">Signal</keyword>
<evidence type="ECO:0000313" key="2">
    <source>
        <dbReference type="EMBL" id="NWN90979.1"/>
    </source>
</evidence>
<dbReference type="Proteomes" id="UP000536442">
    <property type="component" value="Unassembled WGS sequence"/>
</dbReference>
<evidence type="ECO:0000313" key="3">
    <source>
        <dbReference type="Proteomes" id="UP000536442"/>
    </source>
</evidence>
<feature type="signal peptide" evidence="1">
    <location>
        <begin position="1"/>
        <end position="24"/>
    </location>
</feature>
<dbReference type="InterPro" id="IPR032811">
    <property type="entry name" value="Put_conjugal_transfer"/>
</dbReference>
<sequence>MHPYRLSRVFVALSLSAISTSALASPQAFMSSRSFAMAGTGVAVAHPSSATFTNPAMMAADHHAWADDFGLTLPSINARLADEEETIDQIDDIQDAIDQFGSQKYSSPEQAQATAKDLLQRLEAFDRDTMRANVGLGLSVAVPSKVVAMGFFARGNLTATVRGELDEGDRKTLQELVDLDPQNPELQNKDLSKDLQSRGTILASAVAEAGLSFAHSLDLHNGDSLQLGFAPKYVELRTFQYSETVSSFEDDEFDSDQYQTEKNGFNLDVGAAYAFGAEKQWNAGIAIKNLIPMKLDSKSTGTDQHTLRLDPMATIGLAHKSNYHVITAEVDLTEKEAFGFEDDTQWLALGAEFDAWRYAQLRAGVRHNLASNSDNSGIEEKTQFTAGLGLNLMGVRFDLGALFSSADLGAALELGTSF</sequence>
<comment type="caution">
    <text evidence="2">The sequence shown here is derived from an EMBL/GenBank/DDBJ whole genome shotgun (WGS) entry which is preliminary data.</text>
</comment>
<feature type="chain" id="PRO_5032499929" evidence="1">
    <location>
        <begin position="25"/>
        <end position="418"/>
    </location>
</feature>
<keyword evidence="3" id="KW-1185">Reference proteome</keyword>
<gene>
    <name evidence="2" type="ORF">HLV39_05675</name>
</gene>
<name>A0A851HMD3_9GAMM</name>
<dbReference type="AlphaFoldDB" id="A0A851HMD3"/>
<dbReference type="EMBL" id="JABEVQ010000003">
    <property type="protein sequence ID" value="NWN90979.1"/>
    <property type="molecule type" value="Genomic_DNA"/>
</dbReference>
<protein>
    <submittedName>
        <fullName evidence="2">Conjugal transfer protein TraF</fullName>
    </submittedName>
</protein>